<feature type="domain" description="Response regulatory" evidence="7">
    <location>
        <begin position="7"/>
        <end position="123"/>
    </location>
</feature>
<keyword evidence="3" id="KW-0805">Transcription regulation</keyword>
<dbReference type="PANTHER" id="PTHR48111">
    <property type="entry name" value="REGULATOR OF RPOS"/>
    <property type="match status" value="1"/>
</dbReference>
<dbReference type="Pfam" id="PF00072">
    <property type="entry name" value="Response_reg"/>
    <property type="match status" value="1"/>
</dbReference>
<feature type="modified residue" description="4-aspartylphosphate" evidence="6">
    <location>
        <position position="57"/>
    </location>
</feature>
<sequence length="352" mass="40112">MQTENVHLLVIEDKASYLDELLQWLRDEFGYQEIVTATSASEAEEKLVNPCDIVISDMRMEQDDSGFGILDWVQQRNLSTVVIILTANDTVADCRRAFRAGAWDYISKTMSGNTFEALNDSIQDAIAYLNRWGNRPNQQWLEENITDLEAEYWGQYIAIANQVVIEAANTEEELFTRLEERKLRRFTTTIKKIGDLRPIADLISLGESDKLEFKSSLQWDVRENKENKKLQFSVLKTIAAFLNSAGGGVLLIGVEDDGKLFGLAKDLQCLNNGSLDKFERHLVQLIENHIGKRFLAYLKIRFTKVEGLDICGVYVRKSEQAAFLKSEKGIELYIRTGNSTRSLGVPEIYDYL</sequence>
<dbReference type="AlphaFoldDB" id="A0AAW9Q3W4"/>
<dbReference type="Proteomes" id="UP001333818">
    <property type="component" value="Unassembled WGS sequence"/>
</dbReference>
<name>A0AAW9Q3W4_9CYAN</name>
<dbReference type="InterPro" id="IPR001789">
    <property type="entry name" value="Sig_transdc_resp-reg_receiver"/>
</dbReference>
<evidence type="ECO:0000256" key="2">
    <source>
        <dbReference type="ARBA" id="ARBA00023012"/>
    </source>
</evidence>
<dbReference type="CDD" id="cd00156">
    <property type="entry name" value="REC"/>
    <property type="match status" value="1"/>
</dbReference>
<protein>
    <submittedName>
        <fullName evidence="8">RNA-binding domain-containing protein</fullName>
    </submittedName>
</protein>
<evidence type="ECO:0000256" key="5">
    <source>
        <dbReference type="ARBA" id="ARBA00023163"/>
    </source>
</evidence>
<dbReference type="RefSeq" id="WP_330485023.1">
    <property type="nucleotide sequence ID" value="NZ_JAZBJZ010000084.1"/>
</dbReference>
<gene>
    <name evidence="8" type="ORF">V2H45_17755</name>
</gene>
<dbReference type="Gene3D" id="3.30.950.30">
    <property type="entry name" value="Schlafen, AAA domain"/>
    <property type="match status" value="1"/>
</dbReference>
<keyword evidence="2" id="KW-0902">Two-component regulatory system</keyword>
<dbReference type="GO" id="GO:0006355">
    <property type="term" value="P:regulation of DNA-templated transcription"/>
    <property type="evidence" value="ECO:0007669"/>
    <property type="project" value="TreeGrafter"/>
</dbReference>
<keyword evidence="4" id="KW-0238">DNA-binding</keyword>
<evidence type="ECO:0000259" key="7">
    <source>
        <dbReference type="PROSITE" id="PS50110"/>
    </source>
</evidence>
<dbReference type="GO" id="GO:0000976">
    <property type="term" value="F:transcription cis-regulatory region binding"/>
    <property type="evidence" value="ECO:0007669"/>
    <property type="project" value="TreeGrafter"/>
</dbReference>
<dbReference type="GO" id="GO:0005829">
    <property type="term" value="C:cytosol"/>
    <property type="evidence" value="ECO:0007669"/>
    <property type="project" value="TreeGrafter"/>
</dbReference>
<dbReference type="InterPro" id="IPR011006">
    <property type="entry name" value="CheY-like_superfamily"/>
</dbReference>
<evidence type="ECO:0000313" key="9">
    <source>
        <dbReference type="Proteomes" id="UP001333818"/>
    </source>
</evidence>
<keyword evidence="5" id="KW-0804">Transcription</keyword>
<dbReference type="Gene3D" id="3.40.50.2300">
    <property type="match status" value="1"/>
</dbReference>
<evidence type="ECO:0000256" key="4">
    <source>
        <dbReference type="ARBA" id="ARBA00023125"/>
    </source>
</evidence>
<reference evidence="8" key="1">
    <citation type="submission" date="2024-01" db="EMBL/GenBank/DDBJ databases">
        <title>Bank of Algae and Cyanobacteria of the Azores (BACA) strain genomes.</title>
        <authorList>
            <person name="Luz R."/>
            <person name="Cordeiro R."/>
            <person name="Fonseca A."/>
            <person name="Goncalves V."/>
        </authorList>
    </citation>
    <scope>NUCLEOTIDE SEQUENCE</scope>
    <source>
        <strain evidence="8">BACA0141</strain>
    </source>
</reference>
<dbReference type="InterPro" id="IPR007421">
    <property type="entry name" value="Schlafen_AlbA_2_dom"/>
</dbReference>
<comment type="caution">
    <text evidence="8">The sequence shown here is derived from an EMBL/GenBank/DDBJ whole genome shotgun (WGS) entry which is preliminary data.</text>
</comment>
<dbReference type="InterPro" id="IPR039420">
    <property type="entry name" value="WalR-like"/>
</dbReference>
<dbReference type="GO" id="GO:0000156">
    <property type="term" value="F:phosphorelay response regulator activity"/>
    <property type="evidence" value="ECO:0007669"/>
    <property type="project" value="TreeGrafter"/>
</dbReference>
<dbReference type="SUPFAM" id="SSF52172">
    <property type="entry name" value="CheY-like"/>
    <property type="match status" value="1"/>
</dbReference>
<evidence type="ECO:0000256" key="3">
    <source>
        <dbReference type="ARBA" id="ARBA00023015"/>
    </source>
</evidence>
<dbReference type="Pfam" id="PF04326">
    <property type="entry name" value="SLFN_AlbA_2"/>
    <property type="match status" value="1"/>
</dbReference>
<evidence type="ECO:0000313" key="8">
    <source>
        <dbReference type="EMBL" id="MEE3718589.1"/>
    </source>
</evidence>
<dbReference type="EMBL" id="JAZBJZ010000084">
    <property type="protein sequence ID" value="MEE3718589.1"/>
    <property type="molecule type" value="Genomic_DNA"/>
</dbReference>
<keyword evidence="1 6" id="KW-0597">Phosphoprotein</keyword>
<dbReference type="GO" id="GO:0032993">
    <property type="term" value="C:protein-DNA complex"/>
    <property type="evidence" value="ECO:0007669"/>
    <property type="project" value="TreeGrafter"/>
</dbReference>
<organism evidence="8 9">
    <name type="scientific">Tumidithrix elongata BACA0141</name>
    <dbReference type="NCBI Taxonomy" id="2716417"/>
    <lineage>
        <taxon>Bacteria</taxon>
        <taxon>Bacillati</taxon>
        <taxon>Cyanobacteriota</taxon>
        <taxon>Cyanophyceae</taxon>
        <taxon>Pseudanabaenales</taxon>
        <taxon>Pseudanabaenaceae</taxon>
        <taxon>Tumidithrix</taxon>
        <taxon>Tumidithrix elongata</taxon>
    </lineage>
</organism>
<accession>A0AAW9Q3W4</accession>
<dbReference type="InterPro" id="IPR038461">
    <property type="entry name" value="Schlafen_AlbA_2_dom_sf"/>
</dbReference>
<evidence type="ECO:0000256" key="6">
    <source>
        <dbReference type="PROSITE-ProRule" id="PRU00169"/>
    </source>
</evidence>
<keyword evidence="9" id="KW-1185">Reference proteome</keyword>
<evidence type="ECO:0000256" key="1">
    <source>
        <dbReference type="ARBA" id="ARBA00022553"/>
    </source>
</evidence>
<dbReference type="PROSITE" id="PS50110">
    <property type="entry name" value="RESPONSE_REGULATORY"/>
    <property type="match status" value="1"/>
</dbReference>
<dbReference type="SMART" id="SM00448">
    <property type="entry name" value="REC"/>
    <property type="match status" value="1"/>
</dbReference>
<dbReference type="PANTHER" id="PTHR48111:SF1">
    <property type="entry name" value="TWO-COMPONENT RESPONSE REGULATOR ORR33"/>
    <property type="match status" value="1"/>
</dbReference>
<proteinExistence type="predicted"/>